<protein>
    <recommendedName>
        <fullName evidence="6">Hikeshi-like domain-containing protein</fullName>
    </recommendedName>
</protein>
<dbReference type="OrthoDB" id="10248398at2759"/>
<dbReference type="InterPro" id="IPR008493">
    <property type="entry name" value="Hikeshi-like_N"/>
</dbReference>
<feature type="domain" description="Hikeshi-like C-terminal" evidence="3">
    <location>
        <begin position="133"/>
        <end position="185"/>
    </location>
</feature>
<evidence type="ECO:0000313" key="5">
    <source>
        <dbReference type="Proteomes" id="UP000717585"/>
    </source>
</evidence>
<sequence>MSAFGCLVPGRLVTTAFMSVDETHFTLDIPAIGHAKHLSVFLTAENLLPEGYGAAIHFALPPYQNWSYLGGITNSKPSATFRLNVGTDNSSVEEAVGRLGLEIVPIQALEQLQQTKMENITPSQQGMLDRVGRKLFSNLQDFIQSHAAVMMTEGGQMTEAVSSKAFDRWIESVNRRIRLNPKFWDGV</sequence>
<accession>A0A8J6DXX7</accession>
<dbReference type="GO" id="GO:0061608">
    <property type="term" value="F:nuclear import signal receptor activity"/>
    <property type="evidence" value="ECO:0007669"/>
    <property type="project" value="TreeGrafter"/>
</dbReference>
<evidence type="ECO:0008006" key="6">
    <source>
        <dbReference type="Google" id="ProtNLM"/>
    </source>
</evidence>
<feature type="domain" description="Hikeshi-like N-terminal" evidence="2">
    <location>
        <begin position="8"/>
        <end position="91"/>
    </location>
</feature>
<evidence type="ECO:0000259" key="3">
    <source>
        <dbReference type="Pfam" id="PF21057"/>
    </source>
</evidence>
<dbReference type="EMBL" id="JAHDYR010000062">
    <property type="protein sequence ID" value="KAG9391179.1"/>
    <property type="molecule type" value="Genomic_DNA"/>
</dbReference>
<reference evidence="4" key="1">
    <citation type="submission" date="2021-05" db="EMBL/GenBank/DDBJ databases">
        <title>A free-living protist that lacks canonical eukaryotic 1 DNA replication and segregation systems.</title>
        <authorList>
            <person name="Salas-Leiva D.E."/>
            <person name="Tromer E.C."/>
            <person name="Curtis B.A."/>
            <person name="Jerlstrom-Hultqvist J."/>
            <person name="Kolisko M."/>
            <person name="Yi Z."/>
            <person name="Salas-Leiva J.S."/>
            <person name="Gallot-Lavallee L."/>
            <person name="Kops G.J.P.L."/>
            <person name="Archibald J.M."/>
            <person name="Simpson A.G.B."/>
            <person name="Roger A.J."/>
        </authorList>
    </citation>
    <scope>NUCLEOTIDE SEQUENCE</scope>
    <source>
        <strain evidence="4">BICM</strain>
    </source>
</reference>
<dbReference type="InterPro" id="IPR048364">
    <property type="entry name" value="Hikeshi-like_C"/>
</dbReference>
<evidence type="ECO:0000256" key="1">
    <source>
        <dbReference type="ARBA" id="ARBA00006623"/>
    </source>
</evidence>
<evidence type="ECO:0000313" key="4">
    <source>
        <dbReference type="EMBL" id="KAG9391179.1"/>
    </source>
</evidence>
<dbReference type="GO" id="GO:0006606">
    <property type="term" value="P:protein import into nucleus"/>
    <property type="evidence" value="ECO:0007669"/>
    <property type="project" value="TreeGrafter"/>
</dbReference>
<dbReference type="InterPro" id="IPR031318">
    <property type="entry name" value="OPI10"/>
</dbReference>
<dbReference type="GO" id="GO:0005634">
    <property type="term" value="C:nucleus"/>
    <property type="evidence" value="ECO:0007669"/>
    <property type="project" value="TreeGrafter"/>
</dbReference>
<evidence type="ECO:0000259" key="2">
    <source>
        <dbReference type="Pfam" id="PF05603"/>
    </source>
</evidence>
<name>A0A8J6DXX7_9EUKA</name>
<comment type="similarity">
    <text evidence="1">Belongs to the OPI10 family.</text>
</comment>
<keyword evidence="5" id="KW-1185">Reference proteome</keyword>
<dbReference type="Pfam" id="PF05603">
    <property type="entry name" value="Hikeshi-like_N"/>
    <property type="match status" value="1"/>
</dbReference>
<organism evidence="4 5">
    <name type="scientific">Carpediemonas membranifera</name>
    <dbReference type="NCBI Taxonomy" id="201153"/>
    <lineage>
        <taxon>Eukaryota</taxon>
        <taxon>Metamonada</taxon>
        <taxon>Carpediemonas-like organisms</taxon>
        <taxon>Carpediemonas</taxon>
    </lineage>
</organism>
<dbReference type="Proteomes" id="UP000717585">
    <property type="component" value="Unassembled WGS sequence"/>
</dbReference>
<gene>
    <name evidence="4" type="ORF">J8273_7453</name>
</gene>
<dbReference type="GO" id="GO:0005829">
    <property type="term" value="C:cytosol"/>
    <property type="evidence" value="ECO:0007669"/>
    <property type="project" value="TreeGrafter"/>
</dbReference>
<dbReference type="Pfam" id="PF21057">
    <property type="entry name" value="Hikeshi-like_C"/>
    <property type="match status" value="1"/>
</dbReference>
<dbReference type="AlphaFoldDB" id="A0A8J6DXX7"/>
<dbReference type="PANTHER" id="PTHR12925">
    <property type="entry name" value="HIKESHI FAMILY MEMBER"/>
    <property type="match status" value="1"/>
</dbReference>
<dbReference type="PANTHER" id="PTHR12925:SF0">
    <property type="entry name" value="PROTEIN HIKESHI"/>
    <property type="match status" value="1"/>
</dbReference>
<proteinExistence type="inferred from homology"/>
<comment type="caution">
    <text evidence="4">The sequence shown here is derived from an EMBL/GenBank/DDBJ whole genome shotgun (WGS) entry which is preliminary data.</text>
</comment>